<organism evidence="2 3">
    <name type="scientific">Litoribaculum gwangyangense</name>
    <dbReference type="NCBI Taxonomy" id="1130722"/>
    <lineage>
        <taxon>Bacteria</taxon>
        <taxon>Pseudomonadati</taxon>
        <taxon>Bacteroidota</taxon>
        <taxon>Flavobacteriia</taxon>
        <taxon>Flavobacteriales</taxon>
        <taxon>Flavobacteriaceae</taxon>
        <taxon>Litoribaculum</taxon>
    </lineage>
</organism>
<name>A0ABP9C7R0_9FLAO</name>
<dbReference type="InterPro" id="IPR027417">
    <property type="entry name" value="P-loop_NTPase"/>
</dbReference>
<gene>
    <name evidence="2" type="ORF">GCM10023330_10980</name>
</gene>
<dbReference type="EMBL" id="BAABJW010000002">
    <property type="protein sequence ID" value="GAA4806303.1"/>
    <property type="molecule type" value="Genomic_DNA"/>
</dbReference>
<dbReference type="GO" id="GO:0005524">
    <property type="term" value="F:ATP binding"/>
    <property type="evidence" value="ECO:0007669"/>
    <property type="project" value="UniProtKB-KW"/>
</dbReference>
<dbReference type="Gene3D" id="3.40.50.300">
    <property type="entry name" value="P-loop containing nucleotide triphosphate hydrolases"/>
    <property type="match status" value="1"/>
</dbReference>
<keyword evidence="2" id="KW-0547">Nucleotide-binding</keyword>
<dbReference type="Proteomes" id="UP001501433">
    <property type="component" value="Unassembled WGS sequence"/>
</dbReference>
<dbReference type="SUPFAM" id="SSF52540">
    <property type="entry name" value="P-loop containing nucleoside triphosphate hydrolases"/>
    <property type="match status" value="1"/>
</dbReference>
<accession>A0ABP9C7R0</accession>
<keyword evidence="2" id="KW-0067">ATP-binding</keyword>
<proteinExistence type="predicted"/>
<comment type="caution">
    <text evidence="2">The sequence shown here is derived from an EMBL/GenBank/DDBJ whole genome shotgun (WGS) entry which is preliminary data.</text>
</comment>
<dbReference type="Pfam" id="PF13521">
    <property type="entry name" value="AAA_28"/>
    <property type="match status" value="1"/>
</dbReference>
<evidence type="ECO:0000313" key="2">
    <source>
        <dbReference type="EMBL" id="GAA4806303.1"/>
    </source>
</evidence>
<protein>
    <submittedName>
        <fullName evidence="2">ATP-binding protein</fullName>
    </submittedName>
</protein>
<sequence>MAALSTKKIVITGGPGTGKSTIIHDLNQRGFTCLEEISRQVTLEAKKKGIDQLFLTNPLLFSELLLNGRKKQFLDAEMLSDEIVFFDRGIPDVLAYMDFIGNTYPKTFVDACHVAIYDAVFILKPWEAIYTSDNERYESFEQALEIHDNLVNTYKNYNYTLIDVPFNTVEKRTDFILKVLGV</sequence>
<keyword evidence="3" id="KW-1185">Reference proteome</keyword>
<evidence type="ECO:0000313" key="3">
    <source>
        <dbReference type="Proteomes" id="UP001501433"/>
    </source>
</evidence>
<reference evidence="3" key="1">
    <citation type="journal article" date="2019" name="Int. J. Syst. Evol. Microbiol.">
        <title>The Global Catalogue of Microorganisms (GCM) 10K type strain sequencing project: providing services to taxonomists for standard genome sequencing and annotation.</title>
        <authorList>
            <consortium name="The Broad Institute Genomics Platform"/>
            <consortium name="The Broad Institute Genome Sequencing Center for Infectious Disease"/>
            <person name="Wu L."/>
            <person name="Ma J."/>
        </authorList>
    </citation>
    <scope>NUCLEOTIDE SEQUENCE [LARGE SCALE GENOMIC DNA]</scope>
    <source>
        <strain evidence="3">JCM 18325</strain>
    </source>
</reference>
<dbReference type="InterPro" id="IPR038727">
    <property type="entry name" value="NadR/Ttd14_AAA_dom"/>
</dbReference>
<evidence type="ECO:0000259" key="1">
    <source>
        <dbReference type="Pfam" id="PF13521"/>
    </source>
</evidence>
<feature type="domain" description="NadR/Ttd14 AAA" evidence="1">
    <location>
        <begin position="8"/>
        <end position="172"/>
    </location>
</feature>